<dbReference type="EMBL" id="CATQJL010000223">
    <property type="protein sequence ID" value="CAJ0600199.1"/>
    <property type="molecule type" value="Genomic_DNA"/>
</dbReference>
<accession>A0AA36M5W5</accession>
<protein>
    <submittedName>
        <fullName evidence="3">Uncharacterized protein</fullName>
    </submittedName>
</protein>
<name>A0AA36M5W5_CYLNA</name>
<reference evidence="3" key="1">
    <citation type="submission" date="2023-07" db="EMBL/GenBank/DDBJ databases">
        <authorList>
            <consortium name="CYATHOMIX"/>
        </authorList>
    </citation>
    <scope>NUCLEOTIDE SEQUENCE</scope>
    <source>
        <strain evidence="3">N/A</strain>
    </source>
</reference>
<keyword evidence="2" id="KW-0732">Signal</keyword>
<keyword evidence="4" id="KW-1185">Reference proteome</keyword>
<evidence type="ECO:0000256" key="1">
    <source>
        <dbReference type="SAM" id="Phobius"/>
    </source>
</evidence>
<feature type="transmembrane region" description="Helical" evidence="1">
    <location>
        <begin position="182"/>
        <end position="207"/>
    </location>
</feature>
<keyword evidence="1" id="KW-0472">Membrane</keyword>
<gene>
    <name evidence="3" type="ORF">CYNAS_LOCUS12182</name>
</gene>
<keyword evidence="1" id="KW-1133">Transmembrane helix</keyword>
<proteinExistence type="predicted"/>
<keyword evidence="1" id="KW-0812">Transmembrane</keyword>
<evidence type="ECO:0000256" key="2">
    <source>
        <dbReference type="SAM" id="SignalP"/>
    </source>
</evidence>
<comment type="caution">
    <text evidence="3">The sequence shown here is derived from an EMBL/GenBank/DDBJ whole genome shotgun (WGS) entry which is preliminary data.</text>
</comment>
<feature type="signal peptide" evidence="2">
    <location>
        <begin position="1"/>
        <end position="18"/>
    </location>
</feature>
<sequence length="215" mass="24364">MHFCTIVIFELLLVHVPGQVSWVLIDLEDGETDDGISTQAVYVFRMQTSGEFECLSSIIPECTLKYIRHPSDDLELCQVITVFKPNNRIYELRCRRRKELLHEGDWIKKTLNDFIIANNTSAGDANIAGCVGDRLKEIDLPEIPTTTTTTTTVTTLISTTQEERKEEKGGKKQENEKKQKRLSFLLLVGMIAIFGVVALITMIFAVYRKVLLVVI</sequence>
<evidence type="ECO:0000313" key="3">
    <source>
        <dbReference type="EMBL" id="CAJ0600199.1"/>
    </source>
</evidence>
<feature type="chain" id="PRO_5041449216" evidence="2">
    <location>
        <begin position="19"/>
        <end position="215"/>
    </location>
</feature>
<organism evidence="3 4">
    <name type="scientific">Cylicocyclus nassatus</name>
    <name type="common">Nematode worm</name>
    <dbReference type="NCBI Taxonomy" id="53992"/>
    <lineage>
        <taxon>Eukaryota</taxon>
        <taxon>Metazoa</taxon>
        <taxon>Ecdysozoa</taxon>
        <taxon>Nematoda</taxon>
        <taxon>Chromadorea</taxon>
        <taxon>Rhabditida</taxon>
        <taxon>Rhabditina</taxon>
        <taxon>Rhabditomorpha</taxon>
        <taxon>Strongyloidea</taxon>
        <taxon>Strongylidae</taxon>
        <taxon>Cylicocyclus</taxon>
    </lineage>
</organism>
<dbReference type="AlphaFoldDB" id="A0AA36M5W5"/>
<dbReference type="Proteomes" id="UP001176961">
    <property type="component" value="Unassembled WGS sequence"/>
</dbReference>
<evidence type="ECO:0000313" key="4">
    <source>
        <dbReference type="Proteomes" id="UP001176961"/>
    </source>
</evidence>